<accession>A0A8S0P7F2</accession>
<sequence>MNLVDLSGKFGNLRKIQNLNLSNNLLHGEIPVSLTNCSILQYLALDHNHLTVPVTPEFGSFSKLTKLNFGSNNLSALSFNDFTGSLRNNIGLAFPNLQKKYLPNNFFTGTIPESFSNASNLRSVELIGNNFTGKVLLSFTKLDLERLSVGNNHLGSGEPNDLNFVTSITNCSNLDYLDFAVTSFKAYFPTHYQFVHQTDTASF</sequence>
<dbReference type="Gramene" id="OE9A080804T1">
    <property type="protein sequence ID" value="OE9A080804C1"/>
    <property type="gene ID" value="OE9A080804"/>
</dbReference>
<dbReference type="InterPro" id="IPR032675">
    <property type="entry name" value="LRR_dom_sf"/>
</dbReference>
<dbReference type="Pfam" id="PF00560">
    <property type="entry name" value="LRR_1"/>
    <property type="match status" value="1"/>
</dbReference>
<organism evidence="4 5">
    <name type="scientific">Olea europaea subsp. europaea</name>
    <dbReference type="NCBI Taxonomy" id="158383"/>
    <lineage>
        <taxon>Eukaryota</taxon>
        <taxon>Viridiplantae</taxon>
        <taxon>Streptophyta</taxon>
        <taxon>Embryophyta</taxon>
        <taxon>Tracheophyta</taxon>
        <taxon>Spermatophyta</taxon>
        <taxon>Magnoliopsida</taxon>
        <taxon>eudicotyledons</taxon>
        <taxon>Gunneridae</taxon>
        <taxon>Pentapetalae</taxon>
        <taxon>asterids</taxon>
        <taxon>lamiids</taxon>
        <taxon>Lamiales</taxon>
        <taxon>Oleaceae</taxon>
        <taxon>Oleeae</taxon>
        <taxon>Olea</taxon>
    </lineage>
</organism>
<gene>
    <name evidence="4" type="ORF">OLEA9_A080804</name>
</gene>
<dbReference type="SUPFAM" id="SSF52058">
    <property type="entry name" value="L domain-like"/>
    <property type="match status" value="1"/>
</dbReference>
<evidence type="ECO:0000313" key="4">
    <source>
        <dbReference type="EMBL" id="CAA2933706.1"/>
    </source>
</evidence>
<dbReference type="OrthoDB" id="676979at2759"/>
<dbReference type="EMBL" id="CACTIH010000005">
    <property type="protein sequence ID" value="CAA2933706.1"/>
    <property type="molecule type" value="Genomic_DNA"/>
</dbReference>
<protein>
    <submittedName>
        <fullName evidence="4">Uncharacterized protein</fullName>
    </submittedName>
</protein>
<dbReference type="GO" id="GO:0016020">
    <property type="term" value="C:membrane"/>
    <property type="evidence" value="ECO:0007669"/>
    <property type="project" value="UniProtKB-SubCell"/>
</dbReference>
<dbReference type="InterPro" id="IPR051716">
    <property type="entry name" value="Plant_RL_S/T_kinase"/>
</dbReference>
<dbReference type="InterPro" id="IPR001611">
    <property type="entry name" value="Leu-rich_rpt"/>
</dbReference>
<comment type="subcellular location">
    <subcellularLocation>
        <location evidence="1">Membrane</location>
        <topology evidence="1">Single-pass type I membrane protein</topology>
    </subcellularLocation>
</comment>
<dbReference type="Gene3D" id="3.80.10.10">
    <property type="entry name" value="Ribonuclease Inhibitor"/>
    <property type="match status" value="2"/>
</dbReference>
<keyword evidence="3" id="KW-0675">Receptor</keyword>
<dbReference type="PANTHER" id="PTHR48053">
    <property type="entry name" value="LEUCINE RICH REPEAT FAMILY PROTEIN, EXPRESSED"/>
    <property type="match status" value="1"/>
</dbReference>
<proteinExistence type="predicted"/>
<comment type="caution">
    <text evidence="4">The sequence shown here is derived from an EMBL/GenBank/DDBJ whole genome shotgun (WGS) entry which is preliminary data.</text>
</comment>
<evidence type="ECO:0000256" key="3">
    <source>
        <dbReference type="ARBA" id="ARBA00023170"/>
    </source>
</evidence>
<keyword evidence="5" id="KW-1185">Reference proteome</keyword>
<dbReference type="Proteomes" id="UP000594638">
    <property type="component" value="Unassembled WGS sequence"/>
</dbReference>
<dbReference type="PANTHER" id="PTHR48053:SF71">
    <property type="entry name" value="LEUCINE RICH REPEAT FAMILY PROTEIN, EXPRESSED"/>
    <property type="match status" value="1"/>
</dbReference>
<evidence type="ECO:0000313" key="5">
    <source>
        <dbReference type="Proteomes" id="UP000594638"/>
    </source>
</evidence>
<reference evidence="4 5" key="1">
    <citation type="submission" date="2019-12" db="EMBL/GenBank/DDBJ databases">
        <authorList>
            <person name="Alioto T."/>
            <person name="Alioto T."/>
            <person name="Gomez Garrido J."/>
        </authorList>
    </citation>
    <scope>NUCLEOTIDE SEQUENCE [LARGE SCALE GENOMIC DNA]</scope>
</reference>
<evidence type="ECO:0000256" key="1">
    <source>
        <dbReference type="ARBA" id="ARBA00004479"/>
    </source>
</evidence>
<evidence type="ECO:0000256" key="2">
    <source>
        <dbReference type="ARBA" id="ARBA00022729"/>
    </source>
</evidence>
<name>A0A8S0P7F2_OLEEU</name>
<keyword evidence="2" id="KW-0732">Signal</keyword>
<dbReference type="AlphaFoldDB" id="A0A8S0P7F2"/>